<reference evidence="4 5" key="1">
    <citation type="journal article" date="2015" name="Nat. Commun.">
        <title>Lucilia cuprina genome unlocks parasitic fly biology to underpin future interventions.</title>
        <authorList>
            <person name="Anstead C.A."/>
            <person name="Korhonen P.K."/>
            <person name="Young N.D."/>
            <person name="Hall R.S."/>
            <person name="Jex A.R."/>
            <person name="Murali S.C."/>
            <person name="Hughes D.S."/>
            <person name="Lee S.F."/>
            <person name="Perry T."/>
            <person name="Stroehlein A.J."/>
            <person name="Ansell B.R."/>
            <person name="Breugelmans B."/>
            <person name="Hofmann A."/>
            <person name="Qu J."/>
            <person name="Dugan S."/>
            <person name="Lee S.L."/>
            <person name="Chao H."/>
            <person name="Dinh H."/>
            <person name="Han Y."/>
            <person name="Doddapaneni H.V."/>
            <person name="Worley K.C."/>
            <person name="Muzny D.M."/>
            <person name="Ioannidis P."/>
            <person name="Waterhouse R.M."/>
            <person name="Zdobnov E.M."/>
            <person name="James P.J."/>
            <person name="Bagnall N.H."/>
            <person name="Kotze A.C."/>
            <person name="Gibbs R.A."/>
            <person name="Richards S."/>
            <person name="Batterham P."/>
            <person name="Gasser R.B."/>
        </authorList>
    </citation>
    <scope>NUCLEOTIDE SEQUENCE [LARGE SCALE GENOMIC DNA]</scope>
    <source>
        <strain evidence="4 5">LS</strain>
        <tissue evidence="4">Full body</tissue>
    </source>
</reference>
<organism evidence="4 5">
    <name type="scientific">Lucilia cuprina</name>
    <name type="common">Green bottle fly</name>
    <name type="synonym">Australian sheep blowfly</name>
    <dbReference type="NCBI Taxonomy" id="7375"/>
    <lineage>
        <taxon>Eukaryota</taxon>
        <taxon>Metazoa</taxon>
        <taxon>Ecdysozoa</taxon>
        <taxon>Arthropoda</taxon>
        <taxon>Hexapoda</taxon>
        <taxon>Insecta</taxon>
        <taxon>Pterygota</taxon>
        <taxon>Neoptera</taxon>
        <taxon>Endopterygota</taxon>
        <taxon>Diptera</taxon>
        <taxon>Brachycera</taxon>
        <taxon>Muscomorpha</taxon>
        <taxon>Oestroidea</taxon>
        <taxon>Calliphoridae</taxon>
        <taxon>Luciliinae</taxon>
        <taxon>Lucilia</taxon>
    </lineage>
</organism>
<dbReference type="AlphaFoldDB" id="A0A0L0C819"/>
<dbReference type="OrthoDB" id="2116030at2759"/>
<comment type="similarity">
    <text evidence="3">Belongs to the alpha-ketoglutarate dehydrogenase component 4 family.</text>
</comment>
<evidence type="ECO:0008006" key="6">
    <source>
        <dbReference type="Google" id="ProtNLM"/>
    </source>
</evidence>
<dbReference type="Pfam" id="PF10937">
    <property type="entry name" value="Kgd4-YMR31"/>
    <property type="match status" value="1"/>
</dbReference>
<dbReference type="EMBL" id="JRES01000883">
    <property type="protein sequence ID" value="KNC27564.1"/>
    <property type="molecule type" value="Genomic_DNA"/>
</dbReference>
<evidence type="ECO:0000256" key="1">
    <source>
        <dbReference type="ARBA" id="ARBA00004173"/>
    </source>
</evidence>
<comment type="subcellular location">
    <subcellularLocation>
        <location evidence="1">Mitochondrion</location>
    </subcellularLocation>
</comment>
<dbReference type="OMA" id="IEWINRG"/>
<dbReference type="InterPro" id="IPR020373">
    <property type="entry name" value="Kgd4/YMR-31"/>
</dbReference>
<sequence length="85" mass="9346">MVFRTLILQVGAKRVPLIKFRKGGYETSSAAGTAGTNQASYIHPISVVKENQSSAAIEDWELPPRFARKPITPEEMEYINRGGPA</sequence>
<evidence type="ECO:0000313" key="5">
    <source>
        <dbReference type="Proteomes" id="UP000037069"/>
    </source>
</evidence>
<evidence type="ECO:0000313" key="4">
    <source>
        <dbReference type="EMBL" id="KNC27564.1"/>
    </source>
</evidence>
<dbReference type="GO" id="GO:0005739">
    <property type="term" value="C:mitochondrion"/>
    <property type="evidence" value="ECO:0007669"/>
    <property type="project" value="UniProtKB-SubCell"/>
</dbReference>
<evidence type="ECO:0000256" key="3">
    <source>
        <dbReference type="ARBA" id="ARBA00043970"/>
    </source>
</evidence>
<gene>
    <name evidence="4" type="ORF">FF38_10599</name>
</gene>
<name>A0A0L0C819_LUCCU</name>
<accession>A0A0L0C819</accession>
<dbReference type="GO" id="GO:0006103">
    <property type="term" value="P:2-oxoglutarate metabolic process"/>
    <property type="evidence" value="ECO:0007669"/>
    <property type="project" value="InterPro"/>
</dbReference>
<dbReference type="Proteomes" id="UP000037069">
    <property type="component" value="Unassembled WGS sequence"/>
</dbReference>
<protein>
    <recommendedName>
        <fullName evidence="6">28S ribosomal protein S36, mitochondrial</fullName>
    </recommendedName>
</protein>
<keyword evidence="5" id="KW-1185">Reference proteome</keyword>
<comment type="caution">
    <text evidence="4">The sequence shown here is derived from an EMBL/GenBank/DDBJ whole genome shotgun (WGS) entry which is preliminary data.</text>
</comment>
<keyword evidence="2" id="KW-0496">Mitochondrion</keyword>
<evidence type="ECO:0000256" key="2">
    <source>
        <dbReference type="ARBA" id="ARBA00023128"/>
    </source>
</evidence>
<proteinExistence type="inferred from homology"/>